<evidence type="ECO:0000313" key="2">
    <source>
        <dbReference type="Proteomes" id="UP000299102"/>
    </source>
</evidence>
<organism evidence="1 2">
    <name type="scientific">Eumeta variegata</name>
    <name type="common">Bagworm moth</name>
    <name type="synonym">Eumeta japonica</name>
    <dbReference type="NCBI Taxonomy" id="151549"/>
    <lineage>
        <taxon>Eukaryota</taxon>
        <taxon>Metazoa</taxon>
        <taxon>Ecdysozoa</taxon>
        <taxon>Arthropoda</taxon>
        <taxon>Hexapoda</taxon>
        <taxon>Insecta</taxon>
        <taxon>Pterygota</taxon>
        <taxon>Neoptera</taxon>
        <taxon>Endopterygota</taxon>
        <taxon>Lepidoptera</taxon>
        <taxon>Glossata</taxon>
        <taxon>Ditrysia</taxon>
        <taxon>Tineoidea</taxon>
        <taxon>Psychidae</taxon>
        <taxon>Oiketicinae</taxon>
        <taxon>Eumeta</taxon>
    </lineage>
</organism>
<evidence type="ECO:0000313" key="1">
    <source>
        <dbReference type="EMBL" id="GBP13358.1"/>
    </source>
</evidence>
<name>A0A4C1TIY5_EUMVA</name>
<dbReference type="EMBL" id="BGZK01000056">
    <property type="protein sequence ID" value="GBP13358.1"/>
    <property type="molecule type" value="Genomic_DNA"/>
</dbReference>
<dbReference type="AlphaFoldDB" id="A0A4C1TIY5"/>
<sequence>MGLVKSIALRPEGTEFDPDQGRVNRCIVNLNQIRSLAPCLGEHFKPSVPYEVIVRVTKAVSPWTERLNLKLQDHRTGYTSSVGYKRVCKSPESRCLLLPMGTQLQRSHQCVAGLLERNDISDGGWSAPVRERSGDSHPLSVGPLHCCQISSKVRQRTCQSFVIASVNARRRLPTVW</sequence>
<accession>A0A4C1TIY5</accession>
<comment type="caution">
    <text evidence="1">The sequence shown here is derived from an EMBL/GenBank/DDBJ whole genome shotgun (WGS) entry which is preliminary data.</text>
</comment>
<gene>
    <name evidence="1" type="ORF">EVAR_8269_1</name>
</gene>
<protein>
    <submittedName>
        <fullName evidence="1">Uncharacterized protein</fullName>
    </submittedName>
</protein>
<reference evidence="1 2" key="1">
    <citation type="journal article" date="2019" name="Commun. Biol.">
        <title>The bagworm genome reveals a unique fibroin gene that provides high tensile strength.</title>
        <authorList>
            <person name="Kono N."/>
            <person name="Nakamura H."/>
            <person name="Ohtoshi R."/>
            <person name="Tomita M."/>
            <person name="Numata K."/>
            <person name="Arakawa K."/>
        </authorList>
    </citation>
    <scope>NUCLEOTIDE SEQUENCE [LARGE SCALE GENOMIC DNA]</scope>
</reference>
<keyword evidence="2" id="KW-1185">Reference proteome</keyword>
<dbReference type="Proteomes" id="UP000299102">
    <property type="component" value="Unassembled WGS sequence"/>
</dbReference>
<proteinExistence type="predicted"/>